<keyword evidence="11" id="KW-1185">Reference proteome</keyword>
<feature type="domain" description="Mce/MlaD" evidence="9">
    <location>
        <begin position="178"/>
        <end position="238"/>
    </location>
</feature>
<gene>
    <name evidence="10" type="ordered locus">Mpe_A0040</name>
</gene>
<dbReference type="PANTHER" id="PTHR30462">
    <property type="entry name" value="INTERMEMBRANE TRANSPORT PROTEIN PQIB-RELATED"/>
    <property type="match status" value="1"/>
</dbReference>
<dbReference type="HOGENOM" id="CLU_018765_3_0_4"/>
<dbReference type="eggNOG" id="COG1463">
    <property type="taxonomic scope" value="Bacteria"/>
</dbReference>
<dbReference type="EMBL" id="CP000555">
    <property type="protein sequence ID" value="ABM93002.1"/>
    <property type="molecule type" value="Genomic_DNA"/>
</dbReference>
<feature type="domain" description="Mce/MlaD" evidence="9">
    <location>
        <begin position="308"/>
        <end position="410"/>
    </location>
</feature>
<feature type="transmembrane region" description="Helical" evidence="8">
    <location>
        <begin position="38"/>
        <end position="60"/>
    </location>
</feature>
<feature type="domain" description="Mce/MlaD" evidence="9">
    <location>
        <begin position="63"/>
        <end position="152"/>
    </location>
</feature>
<keyword evidence="5 8" id="KW-1133">Transmembrane helix</keyword>
<dbReference type="Pfam" id="PF02470">
    <property type="entry name" value="MlaD"/>
    <property type="match status" value="3"/>
</dbReference>
<reference evidence="10 11" key="1">
    <citation type="journal article" date="2007" name="J. Bacteriol.">
        <title>Whole-genome analysis of the methyl tert-butyl ether-degrading beta-proteobacterium Methylibium petroleiphilum PM1.</title>
        <authorList>
            <person name="Kane S.R."/>
            <person name="Chakicherla A.Y."/>
            <person name="Chain P.S.G."/>
            <person name="Schmidt R."/>
            <person name="Shin M.W."/>
            <person name="Legler T.C."/>
            <person name="Scow K.M."/>
            <person name="Larimer F.W."/>
            <person name="Lucas S.M."/>
            <person name="Richardson P.M."/>
            <person name="Hristova K.R."/>
        </authorList>
    </citation>
    <scope>NUCLEOTIDE SEQUENCE [LARGE SCALE GENOMIC DNA]</scope>
    <source>
        <strain evidence="11">ATCC BAA-1232 / LMG 22953 / PM1</strain>
    </source>
</reference>
<evidence type="ECO:0000259" key="9">
    <source>
        <dbReference type="Pfam" id="PF02470"/>
    </source>
</evidence>
<dbReference type="AlphaFoldDB" id="A2SBR3"/>
<feature type="compositionally biased region" description="Basic and acidic residues" evidence="7">
    <location>
        <begin position="543"/>
        <end position="569"/>
    </location>
</feature>
<feature type="region of interest" description="Disordered" evidence="7">
    <location>
        <begin position="542"/>
        <end position="569"/>
    </location>
</feature>
<evidence type="ECO:0000313" key="11">
    <source>
        <dbReference type="Proteomes" id="UP000000366"/>
    </source>
</evidence>
<dbReference type="PANTHER" id="PTHR30462:SF0">
    <property type="entry name" value="INTERMEMBRANE TRANSPORT PROTEIN YEBT"/>
    <property type="match status" value="1"/>
</dbReference>
<keyword evidence="4 8" id="KW-0812">Transmembrane</keyword>
<evidence type="ECO:0000256" key="1">
    <source>
        <dbReference type="ARBA" id="ARBA00004533"/>
    </source>
</evidence>
<dbReference type="eggNOG" id="COG3008">
    <property type="taxonomic scope" value="Bacteria"/>
</dbReference>
<dbReference type="Proteomes" id="UP000000366">
    <property type="component" value="Chromosome"/>
</dbReference>
<accession>A2SBR3</accession>
<name>A2SBR3_METPP</name>
<dbReference type="STRING" id="420662.Mpe_A0040"/>
<evidence type="ECO:0000256" key="7">
    <source>
        <dbReference type="SAM" id="MobiDB-lite"/>
    </source>
</evidence>
<keyword evidence="6 8" id="KW-0472">Membrane</keyword>
<evidence type="ECO:0000256" key="5">
    <source>
        <dbReference type="ARBA" id="ARBA00022989"/>
    </source>
</evidence>
<proteinExistence type="predicted"/>
<dbReference type="KEGG" id="mpt:Mpe_A0040"/>
<evidence type="ECO:0000256" key="6">
    <source>
        <dbReference type="ARBA" id="ARBA00023136"/>
    </source>
</evidence>
<dbReference type="InterPro" id="IPR051800">
    <property type="entry name" value="PqiA-PqiB_transport"/>
</dbReference>
<evidence type="ECO:0000256" key="8">
    <source>
        <dbReference type="SAM" id="Phobius"/>
    </source>
</evidence>
<keyword evidence="3" id="KW-0997">Cell inner membrane</keyword>
<sequence length="569" mass="60861">MGRMSDTPPPSSSAPASLPATAELPEAVAVPRRRSHGYAVWLIPILAALIGLTLGVRAWLATGPTVTITFKTAEDLEPGKTKIKYKNVDIGDVKSIALAPDGKGVVVTAEMTQGAQKLLLDDTRFWVVRARVAGSGVTGLSTLLSGAYIGIDIGTSSESRREFVGLDVPPSVTADEPGREFILRSADLGSVDIGSPVYFRRVQVGKVTATRLDADGRGVTLRVFISAPHEQHVTENTRFWHASGLDVALDAGGIKLQTQSLISIVLGGIAFGAPESGAPGAAAEAEHSFALFENQALAMKRTSSEVTPMVAHFTESLRGLAPGAQIDFRGVVVGEVTSIDVSYDRDRREFSFPVGMVLYSDRLGSKVSAAIERAQVDPTELMRRSIERGLRAQLRTANLLTGQRYVALDFFPGARPVKTAAAPAAGSEAPVLEIPTISGSLEDLQATLTSIAKRIENVPFDEIAADLRTALQSLDRTLKNTDGLIGRLDGQLGELVPELKAAIADTRRTMKSADNLLASDTPTQQELREALREVSRAAQSMRELTDYVQRRPESLLRGKPGEPEEGGKR</sequence>
<evidence type="ECO:0000256" key="3">
    <source>
        <dbReference type="ARBA" id="ARBA00022519"/>
    </source>
</evidence>
<feature type="region of interest" description="Disordered" evidence="7">
    <location>
        <begin position="1"/>
        <end position="20"/>
    </location>
</feature>
<dbReference type="InterPro" id="IPR003399">
    <property type="entry name" value="Mce/MlaD"/>
</dbReference>
<comment type="subcellular location">
    <subcellularLocation>
        <location evidence="1">Cell inner membrane</location>
    </subcellularLocation>
</comment>
<dbReference type="RefSeq" id="WP_011827641.1">
    <property type="nucleotide sequence ID" value="NC_008825.1"/>
</dbReference>
<evidence type="ECO:0000256" key="4">
    <source>
        <dbReference type="ARBA" id="ARBA00022692"/>
    </source>
</evidence>
<dbReference type="GO" id="GO:0005886">
    <property type="term" value="C:plasma membrane"/>
    <property type="evidence" value="ECO:0007669"/>
    <property type="project" value="UniProtKB-SubCell"/>
</dbReference>
<protein>
    <submittedName>
        <fullName evidence="10">Paraquat-inducible protein</fullName>
    </submittedName>
</protein>
<evidence type="ECO:0000313" key="10">
    <source>
        <dbReference type="EMBL" id="ABM93002.1"/>
    </source>
</evidence>
<evidence type="ECO:0000256" key="2">
    <source>
        <dbReference type="ARBA" id="ARBA00022475"/>
    </source>
</evidence>
<organism evidence="10 11">
    <name type="scientific">Methylibium petroleiphilum (strain ATCC BAA-1232 / LMG 22953 / PM1)</name>
    <dbReference type="NCBI Taxonomy" id="420662"/>
    <lineage>
        <taxon>Bacteria</taxon>
        <taxon>Pseudomonadati</taxon>
        <taxon>Pseudomonadota</taxon>
        <taxon>Betaproteobacteria</taxon>
        <taxon>Burkholderiales</taxon>
        <taxon>Sphaerotilaceae</taxon>
        <taxon>Methylibium</taxon>
    </lineage>
</organism>
<keyword evidence="2" id="KW-1003">Cell membrane</keyword>